<dbReference type="InterPro" id="IPR045682">
    <property type="entry name" value="DUF6193"/>
</dbReference>
<evidence type="ECO:0000313" key="1">
    <source>
        <dbReference type="EMBL" id="WBO68907.1"/>
    </source>
</evidence>
<keyword evidence="2" id="KW-1185">Reference proteome</keyword>
<dbReference type="Pfam" id="PF19692">
    <property type="entry name" value="DUF6193"/>
    <property type="match status" value="1"/>
</dbReference>
<gene>
    <name evidence="1" type="ORF">O1G22_42075</name>
</gene>
<name>A0ABY7PGY2_9ACTN</name>
<dbReference type="EMBL" id="CP115300">
    <property type="protein sequence ID" value="WBO68907.1"/>
    <property type="molecule type" value="Genomic_DNA"/>
</dbReference>
<protein>
    <submittedName>
        <fullName evidence="1">DUF6193 family natural product biosynthesis protein</fullName>
    </submittedName>
</protein>
<dbReference type="RefSeq" id="WP_270086128.1">
    <property type="nucleotide sequence ID" value="NZ_CP115300.1"/>
</dbReference>
<organism evidence="1 2">
    <name type="scientific">Streptomyces camelliae</name>
    <dbReference type="NCBI Taxonomy" id="3004093"/>
    <lineage>
        <taxon>Bacteria</taxon>
        <taxon>Bacillati</taxon>
        <taxon>Actinomycetota</taxon>
        <taxon>Actinomycetes</taxon>
        <taxon>Kitasatosporales</taxon>
        <taxon>Streptomycetaceae</taxon>
        <taxon>Streptomyces</taxon>
    </lineage>
</organism>
<evidence type="ECO:0000313" key="2">
    <source>
        <dbReference type="Proteomes" id="UP001212326"/>
    </source>
</evidence>
<dbReference type="Proteomes" id="UP001212326">
    <property type="component" value="Chromosome"/>
</dbReference>
<reference evidence="1 2" key="1">
    <citation type="submission" date="2022-12" db="EMBL/GenBank/DDBJ databases">
        <authorList>
            <person name="Mo P."/>
        </authorList>
    </citation>
    <scope>NUCLEOTIDE SEQUENCE [LARGE SCALE GENOMIC DNA]</scope>
    <source>
        <strain evidence="1 2">HUAS 2-6</strain>
    </source>
</reference>
<accession>A0ABY7PGY2</accession>
<proteinExistence type="predicted"/>
<sequence>MANPVVLYPDIAAQGSLGAALRAAAEEGGFSIPAMASASSPLSHATVASTLPDREALFVSSWAIKRRWSIRGEESFQNMALIDGDTEDLAQVARAAQAWHDGVALSDIRKAAPFVHLTGRFEVPDHDPVRLTESEWQHLRTEARELEWPGDAYHALVEAAYAEPALRGLYPFTSHWTLRFSTTTRPHLTIFGPCLLAHDVDRYTVSMKFTGADALAQTTTAQEAVAEAVRHLPYRPGPVTSGAVRDGSR</sequence>